<evidence type="ECO:0000313" key="6">
    <source>
        <dbReference type="Proteomes" id="UP000027120"/>
    </source>
</evidence>
<dbReference type="SUPFAM" id="SSF52540">
    <property type="entry name" value="P-loop containing nucleoside triphosphate hydrolases"/>
    <property type="match status" value="1"/>
</dbReference>
<protein>
    <submittedName>
        <fullName evidence="5">Uncharacterized protein</fullName>
    </submittedName>
</protein>
<gene>
    <name evidence="5" type="ORF">CISIN_1g048347mg</name>
</gene>
<organism evidence="5 6">
    <name type="scientific">Citrus sinensis</name>
    <name type="common">Sweet orange</name>
    <name type="synonym">Citrus aurantium var. sinensis</name>
    <dbReference type="NCBI Taxonomy" id="2711"/>
    <lineage>
        <taxon>Eukaryota</taxon>
        <taxon>Viridiplantae</taxon>
        <taxon>Streptophyta</taxon>
        <taxon>Embryophyta</taxon>
        <taxon>Tracheophyta</taxon>
        <taxon>Spermatophyta</taxon>
        <taxon>Magnoliopsida</taxon>
        <taxon>eudicotyledons</taxon>
        <taxon>Gunneridae</taxon>
        <taxon>Pentapetalae</taxon>
        <taxon>rosids</taxon>
        <taxon>malvids</taxon>
        <taxon>Sapindales</taxon>
        <taxon>Rutaceae</taxon>
        <taxon>Aurantioideae</taxon>
        <taxon>Citrus</taxon>
    </lineage>
</organism>
<keyword evidence="1" id="KW-0677">Repeat</keyword>
<dbReference type="GO" id="GO:0043531">
    <property type="term" value="F:ADP binding"/>
    <property type="evidence" value="ECO:0007669"/>
    <property type="project" value="InterPro"/>
</dbReference>
<evidence type="ECO:0000256" key="1">
    <source>
        <dbReference type="ARBA" id="ARBA00022737"/>
    </source>
</evidence>
<dbReference type="Pfam" id="PF23559">
    <property type="entry name" value="WHD_DRP"/>
    <property type="match status" value="1"/>
</dbReference>
<keyword evidence="6" id="KW-1185">Reference proteome</keyword>
<dbReference type="STRING" id="2711.A0A067D9R4"/>
<accession>A0A067D9R4</accession>
<evidence type="ECO:0000259" key="3">
    <source>
        <dbReference type="Pfam" id="PF00931"/>
    </source>
</evidence>
<evidence type="ECO:0000259" key="4">
    <source>
        <dbReference type="Pfam" id="PF23559"/>
    </source>
</evidence>
<dbReference type="SMR" id="A0A067D9R4"/>
<dbReference type="InterPro" id="IPR058922">
    <property type="entry name" value="WHD_DRP"/>
</dbReference>
<dbReference type="Gene3D" id="3.40.50.300">
    <property type="entry name" value="P-loop containing nucleotide triphosphate hydrolases"/>
    <property type="match status" value="1"/>
</dbReference>
<dbReference type="Proteomes" id="UP000027120">
    <property type="component" value="Unassembled WGS sequence"/>
</dbReference>
<dbReference type="Gene3D" id="3.80.10.10">
    <property type="entry name" value="Ribonuclease Inhibitor"/>
    <property type="match status" value="1"/>
</dbReference>
<reference evidence="5 6" key="1">
    <citation type="submission" date="2014-04" db="EMBL/GenBank/DDBJ databases">
        <authorList>
            <consortium name="International Citrus Genome Consortium"/>
            <person name="Gmitter F."/>
            <person name="Chen C."/>
            <person name="Farmerie W."/>
            <person name="Harkins T."/>
            <person name="Desany B."/>
            <person name="Mohiuddin M."/>
            <person name="Kodira C."/>
            <person name="Borodovsky M."/>
            <person name="Lomsadze A."/>
            <person name="Burns P."/>
            <person name="Jenkins J."/>
            <person name="Prochnik S."/>
            <person name="Shu S."/>
            <person name="Chapman J."/>
            <person name="Pitluck S."/>
            <person name="Schmutz J."/>
            <person name="Rokhsar D."/>
        </authorList>
    </citation>
    <scope>NUCLEOTIDE SEQUENCE</scope>
</reference>
<dbReference type="InterPro" id="IPR027417">
    <property type="entry name" value="P-loop_NTPase"/>
</dbReference>
<dbReference type="InterPro" id="IPR032675">
    <property type="entry name" value="LRR_dom_sf"/>
</dbReference>
<dbReference type="InterPro" id="IPR002182">
    <property type="entry name" value="NB-ARC"/>
</dbReference>
<evidence type="ECO:0000313" key="5">
    <source>
        <dbReference type="EMBL" id="KDO38295.1"/>
    </source>
</evidence>
<dbReference type="GO" id="GO:0006952">
    <property type="term" value="P:defense response"/>
    <property type="evidence" value="ECO:0007669"/>
    <property type="project" value="InterPro"/>
</dbReference>
<keyword evidence="2" id="KW-0611">Plant defense</keyword>
<name>A0A067D9R4_CITSI</name>
<dbReference type="PANTHER" id="PTHR23155:SF1185">
    <property type="entry name" value="DISEASE RESISTANCE RPP8-LIKE PROTEIN 3-RELATED"/>
    <property type="match status" value="1"/>
</dbReference>
<evidence type="ECO:0000256" key="2">
    <source>
        <dbReference type="ARBA" id="ARBA00022821"/>
    </source>
</evidence>
<proteinExistence type="predicted"/>
<sequence length="351" mass="41256">MTAESMIDNFRGLSWDNKVDLDLEDKMEELLDLLIERQPQLSLVAIIDTMGFDRTAFIGEAYNSSYVKNYFDCCAWVYYQLSLDMMLDAIMKSLMPLSALSEILDNDFEMKKNTLHNYLKNKRYLIVIQDVWRGDIWDFLKEALPDHQNGSRILTALIHIVGLSSCRLENDEKIRLDLVPPKGKLRARQLYQLWIAEAFIPDNCESTAEEYLKELIDRGFIQVNKKDLELEDDPMPAPEKLPHLKVLKLKRSSYSGRKLVCGHGGFPRQEILHLKSMLWLEEWKMETGAMQKLKSLIVNPCAYLRKFPEELWRIKALRKLESWWPRPELRQSLHKFEEIDRLDMQIYPIGI</sequence>
<feature type="domain" description="NB-ARC" evidence="3">
    <location>
        <begin position="24"/>
        <end position="154"/>
    </location>
</feature>
<feature type="domain" description="Disease resistance protein winged helix" evidence="4">
    <location>
        <begin position="184"/>
        <end position="225"/>
    </location>
</feature>
<dbReference type="InterPro" id="IPR044974">
    <property type="entry name" value="Disease_R_plants"/>
</dbReference>
<dbReference type="EMBL" id="KK788311">
    <property type="protein sequence ID" value="KDO38295.1"/>
    <property type="molecule type" value="Genomic_DNA"/>
</dbReference>
<dbReference type="PANTHER" id="PTHR23155">
    <property type="entry name" value="DISEASE RESISTANCE PROTEIN RP"/>
    <property type="match status" value="1"/>
</dbReference>
<dbReference type="Pfam" id="PF00931">
    <property type="entry name" value="NB-ARC"/>
    <property type="match status" value="1"/>
</dbReference>
<dbReference type="AlphaFoldDB" id="A0A067D9R4"/>